<evidence type="ECO:0000313" key="2">
    <source>
        <dbReference type="EMBL" id="MBP2455690.1"/>
    </source>
</evidence>
<evidence type="ECO:0000313" key="3">
    <source>
        <dbReference type="Proteomes" id="UP000694460"/>
    </source>
</evidence>
<keyword evidence="3" id="KW-1185">Reference proteome</keyword>
<comment type="caution">
    <text evidence="2">The sequence shown here is derived from an EMBL/GenBank/DDBJ whole genome shotgun (WGS) entry which is preliminary data.</text>
</comment>
<dbReference type="Pfam" id="PF01381">
    <property type="entry name" value="HTH_3"/>
    <property type="match status" value="1"/>
</dbReference>
<dbReference type="CDD" id="cd00093">
    <property type="entry name" value="HTH_XRE"/>
    <property type="match status" value="1"/>
</dbReference>
<dbReference type="PROSITE" id="PS50943">
    <property type="entry name" value="HTH_CROC1"/>
    <property type="match status" value="1"/>
</dbReference>
<sequence>MQQGGTEGPGVPYWALGASQFGKRVRAQREGAGFTQRELSENLAELGVKLDTSAITRIENGSREPRLKEAAAIAHALGVSLSALIHFDENPISALFSAYEALNIATQDLDRAAGRAYSAADALQTVVIRSDVKAEVAQQAPTLDLGVVVERCSDAIDHIEDVHAFVGLLNSILERIERIPGFSDEIEMSFDESDT</sequence>
<dbReference type="SUPFAM" id="SSF47413">
    <property type="entry name" value="lambda repressor-like DNA-binding domains"/>
    <property type="match status" value="1"/>
</dbReference>
<name>A0ABS5A1P4_9MYCO</name>
<reference evidence="2 3" key="1">
    <citation type="submission" date="2021-03" db="EMBL/GenBank/DDBJ databases">
        <title>Sequencing the genomes of 1000 actinobacteria strains.</title>
        <authorList>
            <person name="Klenk H.-P."/>
        </authorList>
    </citation>
    <scope>NUCLEOTIDE SEQUENCE [LARGE SCALE GENOMIC DNA]</scope>
    <source>
        <strain evidence="2 3">DSM 46713</strain>
    </source>
</reference>
<dbReference type="InterPro" id="IPR001387">
    <property type="entry name" value="Cro/C1-type_HTH"/>
</dbReference>
<accession>A0ABS5A1P4</accession>
<dbReference type="SMART" id="SM00530">
    <property type="entry name" value="HTH_XRE"/>
    <property type="match status" value="1"/>
</dbReference>
<dbReference type="Gene3D" id="1.10.260.40">
    <property type="entry name" value="lambda repressor-like DNA-binding domains"/>
    <property type="match status" value="1"/>
</dbReference>
<proteinExistence type="predicted"/>
<dbReference type="Proteomes" id="UP000694460">
    <property type="component" value="Unassembled WGS sequence"/>
</dbReference>
<evidence type="ECO:0000259" key="1">
    <source>
        <dbReference type="PROSITE" id="PS50943"/>
    </source>
</evidence>
<dbReference type="EMBL" id="JAGIOP010000002">
    <property type="protein sequence ID" value="MBP2455690.1"/>
    <property type="molecule type" value="Genomic_DNA"/>
</dbReference>
<dbReference type="InterPro" id="IPR010982">
    <property type="entry name" value="Lambda_DNA-bd_dom_sf"/>
</dbReference>
<gene>
    <name evidence="2" type="ORF">JOF57_005603</name>
</gene>
<feature type="domain" description="HTH cro/C1-type" evidence="1">
    <location>
        <begin position="25"/>
        <end position="84"/>
    </location>
</feature>
<dbReference type="RefSeq" id="WP_209922505.1">
    <property type="nucleotide sequence ID" value="NZ_JAGIOP010000002.1"/>
</dbReference>
<protein>
    <submittedName>
        <fullName evidence="2">Transcriptional regulator with XRE-family HTH domain</fullName>
    </submittedName>
</protein>
<organism evidence="2 3">
    <name type="scientific">Mycolicibacterium lutetiense</name>
    <dbReference type="NCBI Taxonomy" id="1641992"/>
    <lineage>
        <taxon>Bacteria</taxon>
        <taxon>Bacillati</taxon>
        <taxon>Actinomycetota</taxon>
        <taxon>Actinomycetes</taxon>
        <taxon>Mycobacteriales</taxon>
        <taxon>Mycobacteriaceae</taxon>
        <taxon>Mycolicibacterium</taxon>
    </lineage>
</organism>